<feature type="region of interest" description="Disordered" evidence="1">
    <location>
        <begin position="116"/>
        <end position="157"/>
    </location>
</feature>
<dbReference type="EMBL" id="JAGRQC010000001">
    <property type="protein sequence ID" value="MBR0551742.1"/>
    <property type="molecule type" value="Genomic_DNA"/>
</dbReference>
<feature type="region of interest" description="Disordered" evidence="1">
    <location>
        <begin position="186"/>
        <end position="211"/>
    </location>
</feature>
<evidence type="ECO:0000313" key="2">
    <source>
        <dbReference type="EMBL" id="MBR0551742.1"/>
    </source>
</evidence>
<dbReference type="AlphaFoldDB" id="A0A8T4ICB3"/>
<dbReference type="RefSeq" id="WP_284053007.1">
    <property type="nucleotide sequence ID" value="NZ_JAGRQC010000001.1"/>
</dbReference>
<evidence type="ECO:0000313" key="3">
    <source>
        <dbReference type="Proteomes" id="UP000676996"/>
    </source>
</evidence>
<proteinExistence type="predicted"/>
<accession>A0A8T4ICB3</accession>
<name>A0A8T4ICB3_9SPHN</name>
<protein>
    <recommendedName>
        <fullName evidence="4">Helix-turn-helix domain-containing protein</fullName>
    </recommendedName>
</protein>
<feature type="compositionally biased region" description="Basic and acidic residues" evidence="1">
    <location>
        <begin position="118"/>
        <end position="138"/>
    </location>
</feature>
<comment type="caution">
    <text evidence="2">The sequence shown here is derived from an EMBL/GenBank/DDBJ whole genome shotgun (WGS) entry which is preliminary data.</text>
</comment>
<reference evidence="2" key="1">
    <citation type="submission" date="2021-04" db="EMBL/GenBank/DDBJ databases">
        <title>Ouciella asimina sp. nov., isolated from the surface seawater in the hydrothermal field of Okinawa Trough.</title>
        <authorList>
            <person name="Shuang W."/>
        </authorList>
    </citation>
    <scope>NUCLEOTIDE SEQUENCE</scope>
    <source>
        <strain evidence="2">LXI357</strain>
    </source>
</reference>
<evidence type="ECO:0008006" key="4">
    <source>
        <dbReference type="Google" id="ProtNLM"/>
    </source>
</evidence>
<keyword evidence="3" id="KW-1185">Reference proteome</keyword>
<gene>
    <name evidence="2" type="ORF">J7S20_04400</name>
</gene>
<sequence>MGQTKRGNKGDASHVRIYDAMQNSEAWQHLGGFAVKALLHIASFEKKSSPNGSLFMSWSALATGIGVSRRTAGAALAELIDKGFLAEMEKGHFHVKGGPATSYRLTWRPVPGAMGPTDDWRKWKPVETNRGCKNDTRAGAKSAPTLETNAATGAESEPAIVETPHVSVRPTGAETTPHTMPLGVAKHGAESAQRKQANSASGVSADGSDPDSIALRRSLASLLERSPVGTQSRIAERANIPGGTLSKFIAGRPLARHHFVALSIELARQQQEAA</sequence>
<evidence type="ECO:0000256" key="1">
    <source>
        <dbReference type="SAM" id="MobiDB-lite"/>
    </source>
</evidence>
<dbReference type="Proteomes" id="UP000676996">
    <property type="component" value="Unassembled WGS sequence"/>
</dbReference>
<organism evidence="2 3">
    <name type="scientific">Stakelama marina</name>
    <dbReference type="NCBI Taxonomy" id="2826939"/>
    <lineage>
        <taxon>Bacteria</taxon>
        <taxon>Pseudomonadati</taxon>
        <taxon>Pseudomonadota</taxon>
        <taxon>Alphaproteobacteria</taxon>
        <taxon>Sphingomonadales</taxon>
        <taxon>Sphingomonadaceae</taxon>
        <taxon>Stakelama</taxon>
    </lineage>
</organism>